<keyword evidence="2" id="KW-0418">Kinase</keyword>
<dbReference type="OrthoDB" id="9765468at2"/>
<protein>
    <submittedName>
        <fullName evidence="2">Pyruvate, water dikinase</fullName>
    </submittedName>
</protein>
<reference evidence="2" key="1">
    <citation type="journal article" date="2014" name="Genome Announc.">
        <title>Draft Genome Sequence of Mycobacterium triplex DSM 44626.</title>
        <authorList>
            <person name="Sassi M."/>
            <person name="Croce O."/>
            <person name="Robert C."/>
            <person name="Raoult D."/>
            <person name="Drancourt M."/>
        </authorList>
    </citation>
    <scope>NUCLEOTIDE SEQUENCE [LARGE SCALE GENOMIC DNA]</scope>
    <source>
        <strain evidence="2">DSM 44626</strain>
    </source>
</reference>
<dbReference type="InterPro" id="IPR036637">
    <property type="entry name" value="Phosphohistidine_dom_sf"/>
</dbReference>
<reference evidence="2" key="2">
    <citation type="submission" date="2014-04" db="EMBL/GenBank/DDBJ databases">
        <authorList>
            <person name="Xu Y.W."/>
            <person name="Yang Q."/>
        </authorList>
    </citation>
    <scope>NUCLEOTIDE SEQUENCE</scope>
    <source>
        <strain evidence="2">DSM 44626</strain>
    </source>
</reference>
<dbReference type="Gene3D" id="3.50.30.10">
    <property type="entry name" value="Phosphohistidine domain"/>
    <property type="match status" value="1"/>
</dbReference>
<dbReference type="Proteomes" id="UP000028880">
    <property type="component" value="Unassembled WGS sequence"/>
</dbReference>
<evidence type="ECO:0000313" key="4">
    <source>
        <dbReference type="Proteomes" id="UP000193710"/>
    </source>
</evidence>
<evidence type="ECO:0000313" key="2">
    <source>
        <dbReference type="EMBL" id="CDO90354.1"/>
    </source>
</evidence>
<accession>A0A024K3G2</accession>
<gene>
    <name evidence="3" type="ORF">AWC29_26075</name>
    <name evidence="2" type="ORF">BN973_04747</name>
</gene>
<reference evidence="3 4" key="3">
    <citation type="submission" date="2016-01" db="EMBL/GenBank/DDBJ databases">
        <title>The new phylogeny of the genus Mycobacterium.</title>
        <authorList>
            <person name="Tarcisio F."/>
            <person name="Conor M."/>
            <person name="Antonella G."/>
            <person name="Elisabetta G."/>
            <person name="Giulia F.S."/>
            <person name="Sara T."/>
            <person name="Anna F."/>
            <person name="Clotilde B."/>
            <person name="Roberto B."/>
            <person name="Veronica D.S."/>
            <person name="Fabio R."/>
            <person name="Monica P."/>
            <person name="Olivier J."/>
            <person name="Enrico T."/>
            <person name="Nicola S."/>
        </authorList>
    </citation>
    <scope>NUCLEOTIDE SEQUENCE [LARGE SCALE GENOMIC DNA]</scope>
    <source>
        <strain evidence="3 4">DSM 44626</strain>
    </source>
</reference>
<proteinExistence type="predicted"/>
<dbReference type="eggNOG" id="COG1080">
    <property type="taxonomic scope" value="Bacteria"/>
</dbReference>
<dbReference type="STRING" id="47839.BN973_04747"/>
<dbReference type="Proteomes" id="UP000193710">
    <property type="component" value="Unassembled WGS sequence"/>
</dbReference>
<feature type="domain" description="PEP-utilising enzyme mobile" evidence="1">
    <location>
        <begin position="451"/>
        <end position="521"/>
    </location>
</feature>
<evidence type="ECO:0000259" key="1">
    <source>
        <dbReference type="Pfam" id="PF00391"/>
    </source>
</evidence>
<dbReference type="EMBL" id="HG964446">
    <property type="protein sequence ID" value="CDO90354.1"/>
    <property type="molecule type" value="Genomic_DNA"/>
</dbReference>
<dbReference type="GO" id="GO:0016301">
    <property type="term" value="F:kinase activity"/>
    <property type="evidence" value="ECO:0007669"/>
    <property type="project" value="UniProtKB-KW"/>
</dbReference>
<name>A0A024K3G2_9MYCO</name>
<sequence>MKVAVDPLHQPGGPTTYWTTINAEENLAGVVTPLSSSFWMRPVTVGTLGAFGTLGVLPETAVRHSSDSDRRICTVIYGRLVANVDLLRSLADRTPGTSGDSLEQQLFANVREGIPSRASWRRYPVVAVKAPWAAATVASRLRRMAAESHCWWRESIDALEGADAADARRRLGEAQDRMTMYMRPHTLATFVTQAAFNQLEKLCHRAGLAGLELRIAAGVGSLEEAEMVAMLWDVSRGVADREKFLRRYGFHGPGEASPSSPVWRDGPDQLAATLRSYRAMPEERSPRASADRVARDKAAAVGELLAAQPWPRRGLTRVILRATDYYFPLREIGKATLLHAIDVCRASSRVIAADMVRRGELDDPADIAFITVEELIGDRIADWRQVTAARRQRRTEYQAFDLPQTWEGVPEPLQHNEHGPDVETLTGLGASHGIVEGVVRLVRDPADAELEDGEILVCETSDPSWSALFLAAAAVVVDVGGPLSHGAIVARELGIPAVINTRMAMRTLRDKDKVRVDGTAGTVTVLGRCAERD</sequence>
<organism evidence="2">
    <name type="scientific">Mycobacterium triplex</name>
    <dbReference type="NCBI Taxonomy" id="47839"/>
    <lineage>
        <taxon>Bacteria</taxon>
        <taxon>Bacillati</taxon>
        <taxon>Actinomycetota</taxon>
        <taxon>Actinomycetes</taxon>
        <taxon>Mycobacteriales</taxon>
        <taxon>Mycobacteriaceae</taxon>
        <taxon>Mycobacterium</taxon>
        <taxon>Mycobacterium simiae complex</taxon>
    </lineage>
</organism>
<dbReference type="HOGENOM" id="CLU_037941_0_0_11"/>
<dbReference type="Pfam" id="PF00391">
    <property type="entry name" value="PEP-utilizers"/>
    <property type="match status" value="1"/>
</dbReference>
<dbReference type="PANTHER" id="PTHR43615:SF1">
    <property type="entry name" value="PPDK_N DOMAIN-CONTAINING PROTEIN"/>
    <property type="match status" value="1"/>
</dbReference>
<dbReference type="RefSeq" id="WP_051641448.1">
    <property type="nucleotide sequence ID" value="NZ_HG964446.1"/>
</dbReference>
<dbReference type="SUPFAM" id="SSF52009">
    <property type="entry name" value="Phosphohistidine domain"/>
    <property type="match status" value="1"/>
</dbReference>
<keyword evidence="4" id="KW-1185">Reference proteome</keyword>
<dbReference type="PANTHER" id="PTHR43615">
    <property type="entry name" value="PHOSPHOENOLPYRUVATE SYNTHASE-RELATED"/>
    <property type="match status" value="1"/>
</dbReference>
<dbReference type="InterPro" id="IPR008279">
    <property type="entry name" value="PEP-util_enz_mobile_dom"/>
</dbReference>
<keyword evidence="2" id="KW-0808">Transferase</keyword>
<dbReference type="EMBL" id="LQPY01000037">
    <property type="protein sequence ID" value="ORW99834.1"/>
    <property type="molecule type" value="Genomic_DNA"/>
</dbReference>
<evidence type="ECO:0000313" key="3">
    <source>
        <dbReference type="EMBL" id="ORW99834.1"/>
    </source>
</evidence>
<keyword evidence="2" id="KW-0670">Pyruvate</keyword>
<dbReference type="InterPro" id="IPR051549">
    <property type="entry name" value="PEP_Utilizing_Enz"/>
</dbReference>
<dbReference type="AlphaFoldDB" id="A0A024K3G2"/>